<organism evidence="2 3">
    <name type="scientific">Aspergillus caelatus</name>
    <dbReference type="NCBI Taxonomy" id="61420"/>
    <lineage>
        <taxon>Eukaryota</taxon>
        <taxon>Fungi</taxon>
        <taxon>Dikarya</taxon>
        <taxon>Ascomycota</taxon>
        <taxon>Pezizomycotina</taxon>
        <taxon>Eurotiomycetes</taxon>
        <taxon>Eurotiomycetidae</taxon>
        <taxon>Eurotiales</taxon>
        <taxon>Aspergillaceae</taxon>
        <taxon>Aspergillus</taxon>
        <taxon>Aspergillus subgen. Circumdati</taxon>
    </lineage>
</organism>
<evidence type="ECO:0000313" key="3">
    <source>
        <dbReference type="Proteomes" id="UP000326268"/>
    </source>
</evidence>
<dbReference type="AlphaFoldDB" id="A0A5N7AEN1"/>
<keyword evidence="1" id="KW-1133">Transmembrane helix</keyword>
<accession>A0A5N7AEN1</accession>
<keyword evidence="3" id="KW-1185">Reference proteome</keyword>
<protein>
    <submittedName>
        <fullName evidence="2">Uncharacterized protein</fullName>
    </submittedName>
</protein>
<name>A0A5N7AEN1_9EURO</name>
<feature type="transmembrane region" description="Helical" evidence="1">
    <location>
        <begin position="20"/>
        <end position="41"/>
    </location>
</feature>
<keyword evidence="1" id="KW-0812">Transmembrane</keyword>
<dbReference type="EMBL" id="ML737587">
    <property type="protein sequence ID" value="KAE8368175.1"/>
    <property type="molecule type" value="Genomic_DNA"/>
</dbReference>
<dbReference type="GeneID" id="43650118"/>
<sequence length="78" mass="8945">MQVRLNVFDVGLKRRLDTFIHVYFIKLSLIGGRFFVICSYLSPSSVLGFLQGRLLLCNIVQSRLHFAQLTLCFPLDPV</sequence>
<dbReference type="Proteomes" id="UP000326268">
    <property type="component" value="Unassembled WGS sequence"/>
</dbReference>
<evidence type="ECO:0000313" key="2">
    <source>
        <dbReference type="EMBL" id="KAE8368175.1"/>
    </source>
</evidence>
<reference evidence="2 3" key="1">
    <citation type="submission" date="2019-04" db="EMBL/GenBank/DDBJ databases">
        <title>Friends and foes A comparative genomics studyof 23 Aspergillus species from section Flavi.</title>
        <authorList>
            <consortium name="DOE Joint Genome Institute"/>
            <person name="Kjaerbolling I."/>
            <person name="Vesth T."/>
            <person name="Frisvad J.C."/>
            <person name="Nybo J.L."/>
            <person name="Theobald S."/>
            <person name="Kildgaard S."/>
            <person name="Isbrandt T."/>
            <person name="Kuo A."/>
            <person name="Sato A."/>
            <person name="Lyhne E.K."/>
            <person name="Kogle M.E."/>
            <person name="Wiebenga A."/>
            <person name="Kun R.S."/>
            <person name="Lubbers R.J."/>
            <person name="Makela M.R."/>
            <person name="Barry K."/>
            <person name="Chovatia M."/>
            <person name="Clum A."/>
            <person name="Daum C."/>
            <person name="Haridas S."/>
            <person name="He G."/>
            <person name="LaButti K."/>
            <person name="Lipzen A."/>
            <person name="Mondo S."/>
            <person name="Riley R."/>
            <person name="Salamov A."/>
            <person name="Simmons B.A."/>
            <person name="Magnuson J.K."/>
            <person name="Henrissat B."/>
            <person name="Mortensen U.H."/>
            <person name="Larsen T.O."/>
            <person name="Devries R.P."/>
            <person name="Grigoriev I.V."/>
            <person name="Machida M."/>
            <person name="Baker S.E."/>
            <person name="Andersen M.R."/>
        </authorList>
    </citation>
    <scope>NUCLEOTIDE SEQUENCE [LARGE SCALE GENOMIC DNA]</scope>
    <source>
        <strain evidence="2 3">CBS 763.97</strain>
    </source>
</reference>
<dbReference type="RefSeq" id="XP_031931256.1">
    <property type="nucleotide sequence ID" value="XM_032065672.1"/>
</dbReference>
<keyword evidence="1" id="KW-0472">Membrane</keyword>
<dbReference type="OrthoDB" id="10469371at2759"/>
<gene>
    <name evidence="2" type="ORF">BDV27DRAFT_122632</name>
</gene>
<evidence type="ECO:0000256" key="1">
    <source>
        <dbReference type="SAM" id="Phobius"/>
    </source>
</evidence>
<proteinExistence type="predicted"/>